<evidence type="ECO:0000313" key="1">
    <source>
        <dbReference type="EMBL" id="XCN28161.1"/>
    </source>
</evidence>
<sequence length="316" mass="34877">MKDFNIYAFGGTGITVLNKYLSIGKNSRFVDQVIGVDTSEANPVEDGMYPVLRLEGAEGSGGDRTAHRPKFEDFAKQIFAKHAPSKLNILVYSLAGGTGSSIGPYALRYLLQKKIPVLVVCVGDISTLKEQENTVDTLGSMYNQSQLNKVPVVFSYLENTPEVSQGEINRRACSIIDNALMMFNLKNERIDYADLKNFFYFTDVVKADPIMTQLTFLGDADLPNYKRKPVAAISLYNDIDDIRVPFENMLYRKSGLFGSEFAGAEHSIHAVLDHGSTLESLKQIIADREEKTNELAGIFKNVEANPFGAGSSDGMI</sequence>
<dbReference type="Gene3D" id="3.40.50.1440">
    <property type="entry name" value="Tubulin/FtsZ, GTPase domain"/>
    <property type="match status" value="1"/>
</dbReference>
<proteinExistence type="predicted"/>
<accession>A0AAU8KXB3</accession>
<protein>
    <recommendedName>
        <fullName evidence="2">Tubulin-like protein</fullName>
    </recommendedName>
</protein>
<dbReference type="SUPFAM" id="SSF52490">
    <property type="entry name" value="Tubulin nucleotide-binding domain-like"/>
    <property type="match status" value="1"/>
</dbReference>
<name>A0AAU8KXB3_9CAUD</name>
<organism evidence="1">
    <name type="scientific">Pantoea phage Survivor</name>
    <dbReference type="NCBI Taxonomy" id="3232176"/>
    <lineage>
        <taxon>Viruses</taxon>
        <taxon>Duplodnaviria</taxon>
        <taxon>Heunggongvirae</taxon>
        <taxon>Uroviricota</taxon>
        <taxon>Caudoviricetes</taxon>
    </lineage>
</organism>
<reference evidence="1" key="1">
    <citation type="submission" date="2024-06" db="EMBL/GenBank/DDBJ databases">
        <authorList>
            <person name="Gannavaram S."/>
            <person name="Nemani S."/>
            <person name="Datta M."/>
            <person name="Picchiottino A."/>
            <person name="Mereddy A."/>
            <person name="Gannavaram N."/>
            <person name="Honeycutt C."/>
            <person name="Tran D."/>
            <person name="Choi K."/>
            <person name="Srinivasan K."/>
            <person name="Johnson A."/>
        </authorList>
    </citation>
    <scope>NUCLEOTIDE SEQUENCE</scope>
</reference>
<dbReference type="InterPro" id="IPR036525">
    <property type="entry name" value="Tubulin/FtsZ_GTPase_sf"/>
</dbReference>
<evidence type="ECO:0008006" key="2">
    <source>
        <dbReference type="Google" id="ProtNLM"/>
    </source>
</evidence>
<dbReference type="EMBL" id="PP885733">
    <property type="protein sequence ID" value="XCN28161.1"/>
    <property type="molecule type" value="Genomic_DNA"/>
</dbReference>